<dbReference type="OMA" id="RCISRNT"/>
<dbReference type="Gene3D" id="1.20.5.500">
    <property type="entry name" value="Single helix bin"/>
    <property type="match status" value="1"/>
</dbReference>
<evidence type="ECO:0000256" key="2">
    <source>
        <dbReference type="ARBA" id="ARBA00010901"/>
    </source>
</evidence>
<comment type="subcellular location">
    <subcellularLocation>
        <location evidence="1">Mitochondrion</location>
    </subcellularLocation>
</comment>
<dbReference type="HOGENOM" id="CLU_145563_4_0_1"/>
<keyword evidence="8" id="KW-1185">Reference proteome</keyword>
<evidence type="ECO:0000256" key="3">
    <source>
        <dbReference type="ARBA" id="ARBA00023128"/>
    </source>
</evidence>
<evidence type="ECO:0000256" key="1">
    <source>
        <dbReference type="ARBA" id="ARBA00004173"/>
    </source>
</evidence>
<comment type="similarity">
    <text evidence="2 4">Belongs to the ATPase inhibitor family.</text>
</comment>
<dbReference type="AlphaFoldDB" id="C5E267"/>
<evidence type="ECO:0000256" key="5">
    <source>
        <dbReference type="SAM" id="Coils"/>
    </source>
</evidence>
<dbReference type="InterPro" id="IPR007648">
    <property type="entry name" value="ATPase_inhibitor_mt"/>
</dbReference>
<feature type="coiled-coil region" evidence="5">
    <location>
        <begin position="62"/>
        <end position="96"/>
    </location>
</feature>
<feature type="region of interest" description="Disordered" evidence="6">
    <location>
        <begin position="30"/>
        <end position="51"/>
    </location>
</feature>
<dbReference type="Pfam" id="PF04568">
    <property type="entry name" value="IATP"/>
    <property type="match status" value="1"/>
</dbReference>
<dbReference type="GeneID" id="8294303"/>
<organism evidence="7 8">
    <name type="scientific">Lachancea thermotolerans (strain ATCC 56472 / CBS 6340 / NRRL Y-8284)</name>
    <name type="common">Yeast</name>
    <name type="synonym">Kluyveromyces thermotolerans</name>
    <dbReference type="NCBI Taxonomy" id="559295"/>
    <lineage>
        <taxon>Eukaryota</taxon>
        <taxon>Fungi</taxon>
        <taxon>Dikarya</taxon>
        <taxon>Ascomycota</taxon>
        <taxon>Saccharomycotina</taxon>
        <taxon>Saccharomycetes</taxon>
        <taxon>Saccharomycetales</taxon>
        <taxon>Saccharomycetaceae</taxon>
        <taxon>Lachancea</taxon>
    </lineage>
</organism>
<evidence type="ECO:0000256" key="4">
    <source>
        <dbReference type="RuleBase" id="RU368087"/>
    </source>
</evidence>
<dbReference type="EMBL" id="CU928180">
    <property type="protein sequence ID" value="CAR30128.1"/>
    <property type="molecule type" value="Genomic_DNA"/>
</dbReference>
<proteinExistence type="inferred from homology"/>
<dbReference type="STRING" id="559295.C5E267"/>
<reference evidence="7 8" key="1">
    <citation type="journal article" date="2009" name="Genome Res.">
        <title>Comparative genomics of protoploid Saccharomycetaceae.</title>
        <authorList>
            <consortium name="The Genolevures Consortium"/>
            <person name="Souciet J.-L."/>
            <person name="Dujon B."/>
            <person name="Gaillardin C."/>
            <person name="Johnston M."/>
            <person name="Baret P.V."/>
            <person name="Cliften P."/>
            <person name="Sherman D.J."/>
            <person name="Weissenbach J."/>
            <person name="Westhof E."/>
            <person name="Wincker P."/>
            <person name="Jubin C."/>
            <person name="Poulain J."/>
            <person name="Barbe V."/>
            <person name="Segurens B."/>
            <person name="Artiguenave F."/>
            <person name="Anthouard V."/>
            <person name="Vacherie B."/>
            <person name="Val M.-E."/>
            <person name="Fulton R.S."/>
            <person name="Minx P."/>
            <person name="Wilson R."/>
            <person name="Durrens P."/>
            <person name="Jean G."/>
            <person name="Marck C."/>
            <person name="Martin T."/>
            <person name="Nikolski M."/>
            <person name="Rolland T."/>
            <person name="Seret M.-L."/>
            <person name="Casaregola S."/>
            <person name="Despons L."/>
            <person name="Fairhead C."/>
            <person name="Fischer G."/>
            <person name="Lafontaine I."/>
            <person name="Leh V."/>
            <person name="Lemaire M."/>
            <person name="de Montigny J."/>
            <person name="Neuveglise C."/>
            <person name="Thierry A."/>
            <person name="Blanc-Lenfle I."/>
            <person name="Bleykasten C."/>
            <person name="Diffels J."/>
            <person name="Fritsch E."/>
            <person name="Frangeul L."/>
            <person name="Goeffon A."/>
            <person name="Jauniaux N."/>
            <person name="Kachouri-Lafond R."/>
            <person name="Payen C."/>
            <person name="Potier S."/>
            <person name="Pribylova L."/>
            <person name="Ozanne C."/>
            <person name="Richard G.-F."/>
            <person name="Sacerdot C."/>
            <person name="Straub M.-L."/>
            <person name="Talla E."/>
        </authorList>
    </citation>
    <scope>NUCLEOTIDE SEQUENCE [LARGE SCALE GENOMIC DNA]</scope>
    <source>
        <strain evidence="8">ATCC 56472 / CBS 6340 / NRRL Y-8284</strain>
    </source>
</reference>
<dbReference type="KEGG" id="lth:KLTH0H02530g"/>
<dbReference type="InParanoid" id="C5E267"/>
<dbReference type="RefSeq" id="XP_002555990.1">
    <property type="nucleotide sequence ID" value="XM_002555944.1"/>
</dbReference>
<sequence>MLSQSARASLKKSLKLQLPAMPAMPAVGGRFYSEGSVGSPRGEGADDSFVRRERAQEDYFIRQHEKEQLEKLRQQVKQQQQKIEHLEGRLGDKLKEGQ</sequence>
<keyword evidence="3" id="KW-0496">Mitochondrion</keyword>
<gene>
    <name evidence="7" type="ordered locus">KLTH0H02530g</name>
</gene>
<dbReference type="FunCoup" id="C5E267">
    <property type="interactions" value="98"/>
</dbReference>
<evidence type="ECO:0000313" key="8">
    <source>
        <dbReference type="Proteomes" id="UP000002036"/>
    </source>
</evidence>
<keyword evidence="5" id="KW-0175">Coiled coil</keyword>
<dbReference type="Proteomes" id="UP000002036">
    <property type="component" value="Chromosome H"/>
</dbReference>
<dbReference type="OrthoDB" id="5532350at2759"/>
<dbReference type="eggNOG" id="ENOG502SCJG">
    <property type="taxonomic scope" value="Eukaryota"/>
</dbReference>
<comment type="function">
    <text evidence="4">Inhibits the enzyme activity of ATPase.</text>
</comment>
<dbReference type="GO" id="GO:0042030">
    <property type="term" value="F:ATPase inhibitor activity"/>
    <property type="evidence" value="ECO:0007669"/>
    <property type="project" value="InterPro"/>
</dbReference>
<dbReference type="GO" id="GO:0005739">
    <property type="term" value="C:mitochondrion"/>
    <property type="evidence" value="ECO:0007669"/>
    <property type="project" value="UniProtKB-SubCell"/>
</dbReference>
<evidence type="ECO:0000313" key="7">
    <source>
        <dbReference type="EMBL" id="CAR30128.1"/>
    </source>
</evidence>
<accession>C5E267</accession>
<evidence type="ECO:0000256" key="6">
    <source>
        <dbReference type="SAM" id="MobiDB-lite"/>
    </source>
</evidence>
<protein>
    <recommendedName>
        <fullName evidence="4">ATPase inhibitor, mitochondrial</fullName>
    </recommendedName>
</protein>
<name>C5E267_LACTC</name>